<name>A0AAE3E9U8_9FIRM</name>
<comment type="caution">
    <text evidence="1">The sequence shown here is derived from an EMBL/GenBank/DDBJ whole genome shotgun (WGS) entry which is preliminary data.</text>
</comment>
<protein>
    <recommendedName>
        <fullName evidence="3">LysR substrate-binding domain-containing protein</fullName>
    </recommendedName>
</protein>
<dbReference type="AlphaFoldDB" id="A0AAE3E9U8"/>
<reference evidence="1" key="1">
    <citation type="submission" date="2021-10" db="EMBL/GenBank/DDBJ databases">
        <title>Anaerobic single-cell dispensing facilitates the cultivation of human gut bacteria.</title>
        <authorList>
            <person name="Afrizal A."/>
        </authorList>
    </citation>
    <scope>NUCLEOTIDE SEQUENCE</scope>
    <source>
        <strain evidence="1">CLA-AA-H215</strain>
    </source>
</reference>
<dbReference type="RefSeq" id="WP_308453721.1">
    <property type="nucleotide sequence ID" value="NZ_JAJEQR010000024.1"/>
</dbReference>
<keyword evidence="2" id="KW-1185">Reference proteome</keyword>
<evidence type="ECO:0000313" key="1">
    <source>
        <dbReference type="EMBL" id="MCC2231197.1"/>
    </source>
</evidence>
<dbReference type="EMBL" id="JAJEQR010000024">
    <property type="protein sequence ID" value="MCC2231197.1"/>
    <property type="molecule type" value="Genomic_DNA"/>
</dbReference>
<gene>
    <name evidence="1" type="ORF">LKD81_09360</name>
</gene>
<evidence type="ECO:0000313" key="2">
    <source>
        <dbReference type="Proteomes" id="UP001198182"/>
    </source>
</evidence>
<organism evidence="1 2">
    <name type="scientific">Hominifimenecus microfluidus</name>
    <dbReference type="NCBI Taxonomy" id="2885348"/>
    <lineage>
        <taxon>Bacteria</taxon>
        <taxon>Bacillati</taxon>
        <taxon>Bacillota</taxon>
        <taxon>Clostridia</taxon>
        <taxon>Lachnospirales</taxon>
        <taxon>Lachnospiraceae</taxon>
        <taxon>Hominifimenecus</taxon>
    </lineage>
</organism>
<dbReference type="Gene3D" id="3.40.190.290">
    <property type="match status" value="1"/>
</dbReference>
<evidence type="ECO:0008006" key="3">
    <source>
        <dbReference type="Google" id="ProtNLM"/>
    </source>
</evidence>
<accession>A0AAE3E9U8</accession>
<dbReference type="Proteomes" id="UP001198182">
    <property type="component" value="Unassembled WGS sequence"/>
</dbReference>
<proteinExistence type="predicted"/>
<sequence length="77" mass="8846">MIKVRTAEDVAWEMAAQGAGCCICFPPENFRNTYGLTVTPLFFPDGTPVMRNTWLYYRRERCNTNLKGFIAYTEAAR</sequence>